<sequence length="90" mass="9961">MQMTAEFRQEFPQEVMRGRYGLGDGADAARPVWRLHLVSRGTGEVLRLNGLPLVVFARDAVAAVASLMEARDPAEWRAEVSRVLPGREGL</sequence>
<reference evidence="1 2" key="1">
    <citation type="submission" date="2018-06" db="EMBL/GenBank/DDBJ databases">
        <title>Genomic Encyclopedia of Archaeal and Bacterial Type Strains, Phase II (KMG-II): from individual species to whole genera.</title>
        <authorList>
            <person name="Goeker M."/>
        </authorList>
    </citation>
    <scope>NUCLEOTIDE SEQUENCE [LARGE SCALE GENOMIC DNA]</scope>
    <source>
        <strain evidence="1 2">DSM 18774</strain>
    </source>
</reference>
<dbReference type="AlphaFoldDB" id="A0A2W7QJ14"/>
<evidence type="ECO:0000313" key="2">
    <source>
        <dbReference type="Proteomes" id="UP000249538"/>
    </source>
</evidence>
<organism evidence="1 2">
    <name type="scientific">Cereibacter changlensis</name>
    <dbReference type="NCBI Taxonomy" id="402884"/>
    <lineage>
        <taxon>Bacteria</taxon>
        <taxon>Pseudomonadati</taxon>
        <taxon>Pseudomonadota</taxon>
        <taxon>Alphaproteobacteria</taxon>
        <taxon>Rhodobacterales</taxon>
        <taxon>Paracoccaceae</taxon>
        <taxon>Cereibacter</taxon>
    </lineage>
</organism>
<gene>
    <name evidence="1" type="ORF">LX76_04169</name>
</gene>
<proteinExistence type="predicted"/>
<protein>
    <submittedName>
        <fullName evidence="1">Uncharacterized protein</fullName>
    </submittedName>
</protein>
<dbReference type="RefSeq" id="WP_245941513.1">
    <property type="nucleotide sequence ID" value="NZ_QKZS01000021.1"/>
</dbReference>
<dbReference type="EMBL" id="QKZS01000021">
    <property type="protein sequence ID" value="PZX48598.1"/>
    <property type="molecule type" value="Genomic_DNA"/>
</dbReference>
<name>A0A2W7QJ14_9RHOB</name>
<comment type="caution">
    <text evidence="1">The sequence shown here is derived from an EMBL/GenBank/DDBJ whole genome shotgun (WGS) entry which is preliminary data.</text>
</comment>
<evidence type="ECO:0000313" key="1">
    <source>
        <dbReference type="EMBL" id="PZX48598.1"/>
    </source>
</evidence>
<dbReference type="Proteomes" id="UP000249538">
    <property type="component" value="Unassembled WGS sequence"/>
</dbReference>
<accession>A0A2W7QJ14</accession>